<protein>
    <submittedName>
        <fullName evidence="5">Acetylornithine deacetylase</fullName>
        <ecNumber evidence="5">3.5.1.16</ecNumber>
    </submittedName>
</protein>
<dbReference type="EC" id="3.5.1.16" evidence="5"/>
<evidence type="ECO:0000256" key="3">
    <source>
        <dbReference type="ARBA" id="ARBA00023285"/>
    </source>
</evidence>
<keyword evidence="6" id="KW-1185">Reference proteome</keyword>
<dbReference type="SUPFAM" id="SSF53187">
    <property type="entry name" value="Zn-dependent exopeptidases"/>
    <property type="match status" value="1"/>
</dbReference>
<dbReference type="NCBIfam" id="NF003474">
    <property type="entry name" value="PRK05111.1"/>
    <property type="match status" value="1"/>
</dbReference>
<dbReference type="PANTHER" id="PTHR43808:SF1">
    <property type="entry name" value="ACETYLORNITHINE DEACETYLASE"/>
    <property type="match status" value="1"/>
</dbReference>
<dbReference type="InterPro" id="IPR050072">
    <property type="entry name" value="Peptidase_M20A"/>
</dbReference>
<evidence type="ECO:0000256" key="2">
    <source>
        <dbReference type="ARBA" id="ARBA00022801"/>
    </source>
</evidence>
<dbReference type="Pfam" id="PF07687">
    <property type="entry name" value="M20_dimer"/>
    <property type="match status" value="1"/>
</dbReference>
<dbReference type="PANTHER" id="PTHR43808">
    <property type="entry name" value="ACETYLORNITHINE DEACETYLASE"/>
    <property type="match status" value="1"/>
</dbReference>
<reference evidence="5 6" key="1">
    <citation type="submission" date="2024-09" db="EMBL/GenBank/DDBJ databases">
        <authorList>
            <person name="Sun Q."/>
            <person name="Mori K."/>
        </authorList>
    </citation>
    <scope>NUCLEOTIDE SEQUENCE [LARGE SCALE GENOMIC DNA]</scope>
    <source>
        <strain evidence="5 6">ATCC 51285</strain>
    </source>
</reference>
<feature type="domain" description="Peptidase M20 dimerisation" evidence="4">
    <location>
        <begin position="174"/>
        <end position="284"/>
    </location>
</feature>
<sequence length="391" mass="42756">MPRLPTLQEQLRQLIATPSVSCTRAELDMSNEGVILLLESWLSSLGFRTEIMPISPGKFNLLATYGSGPGGLVLAGHTDTVPCNPERWQSDPFKLVEKDQRWYGLGSCDMKGFFPIAIEAARPLLEQRFQEPLIILATADEESSMSGARALAAAGKPRARKAIIGEPTSLKPIYQHKGIMMQGLRLTGQAGHSSNPALGNNAMEAMHLMLAELLQFRSELQNRYQDASFAVSVPTLNLGCIHGGDNPNRICASCELEFDLRPLPGMDNDALHAELERRLRPVAERAGVEFDFYPLFGGVPAFQNARDAELVQICEQLSGQPAESVAFATEGPFLQQLGMETLILGPGSIDQAHQPNEYLALDQIDPAIGILRRLISHYCLTSPSAEVQKPK</sequence>
<keyword evidence="3" id="KW-0170">Cobalt</keyword>
<dbReference type="SUPFAM" id="SSF55031">
    <property type="entry name" value="Bacterial exopeptidase dimerisation domain"/>
    <property type="match status" value="1"/>
</dbReference>
<dbReference type="NCBIfam" id="TIGR01892">
    <property type="entry name" value="AcOrn-deacetyl"/>
    <property type="match status" value="1"/>
</dbReference>
<dbReference type="GO" id="GO:0008777">
    <property type="term" value="F:acetylornithine deacetylase activity"/>
    <property type="evidence" value="ECO:0007669"/>
    <property type="project" value="UniProtKB-EC"/>
</dbReference>
<evidence type="ECO:0000259" key="4">
    <source>
        <dbReference type="Pfam" id="PF07687"/>
    </source>
</evidence>
<organism evidence="5 6">
    <name type="scientific">Balneatrix alpica</name>
    <dbReference type="NCBI Taxonomy" id="75684"/>
    <lineage>
        <taxon>Bacteria</taxon>
        <taxon>Pseudomonadati</taxon>
        <taxon>Pseudomonadota</taxon>
        <taxon>Gammaproteobacteria</taxon>
        <taxon>Oceanospirillales</taxon>
        <taxon>Balneatrichaceae</taxon>
        <taxon>Balneatrix</taxon>
    </lineage>
</organism>
<proteinExistence type="inferred from homology"/>
<evidence type="ECO:0000313" key="5">
    <source>
        <dbReference type="EMBL" id="MFB9886460.1"/>
    </source>
</evidence>
<keyword evidence="2 5" id="KW-0378">Hydrolase</keyword>
<dbReference type="EMBL" id="JBHLZN010000002">
    <property type="protein sequence ID" value="MFB9886460.1"/>
    <property type="molecule type" value="Genomic_DNA"/>
</dbReference>
<evidence type="ECO:0000313" key="6">
    <source>
        <dbReference type="Proteomes" id="UP001589628"/>
    </source>
</evidence>
<dbReference type="InterPro" id="IPR011650">
    <property type="entry name" value="Peptidase_M20_dimer"/>
</dbReference>
<dbReference type="InterPro" id="IPR036264">
    <property type="entry name" value="Bact_exopeptidase_dim_dom"/>
</dbReference>
<dbReference type="Gene3D" id="3.40.630.10">
    <property type="entry name" value="Zn peptidases"/>
    <property type="match status" value="1"/>
</dbReference>
<comment type="caution">
    <text evidence="5">The sequence shown here is derived from an EMBL/GenBank/DDBJ whole genome shotgun (WGS) entry which is preliminary data.</text>
</comment>
<name>A0ABV5ZB09_9GAMM</name>
<dbReference type="Gene3D" id="3.30.70.360">
    <property type="match status" value="1"/>
</dbReference>
<dbReference type="Proteomes" id="UP001589628">
    <property type="component" value="Unassembled WGS sequence"/>
</dbReference>
<dbReference type="HAMAP" id="MF_01108">
    <property type="entry name" value="ArgE"/>
    <property type="match status" value="1"/>
</dbReference>
<dbReference type="CDD" id="cd03894">
    <property type="entry name" value="M20_ArgE"/>
    <property type="match status" value="1"/>
</dbReference>
<accession>A0ABV5ZB09</accession>
<gene>
    <name evidence="5" type="primary">argE</name>
    <name evidence="5" type="ORF">ACFFLH_08565</name>
</gene>
<evidence type="ECO:0000256" key="1">
    <source>
        <dbReference type="ARBA" id="ARBA00022723"/>
    </source>
</evidence>
<dbReference type="Pfam" id="PF01546">
    <property type="entry name" value="Peptidase_M20"/>
    <property type="match status" value="1"/>
</dbReference>
<dbReference type="RefSeq" id="WP_027311902.1">
    <property type="nucleotide sequence ID" value="NZ_JBHLZN010000002.1"/>
</dbReference>
<dbReference type="InterPro" id="IPR010169">
    <property type="entry name" value="AcOrn-deacetyl"/>
</dbReference>
<keyword evidence="1" id="KW-0479">Metal-binding</keyword>
<dbReference type="InterPro" id="IPR002933">
    <property type="entry name" value="Peptidase_M20"/>
</dbReference>